<proteinExistence type="predicted"/>
<evidence type="ECO:0000256" key="3">
    <source>
        <dbReference type="ARBA" id="ARBA00022989"/>
    </source>
</evidence>
<keyword evidence="2 5" id="KW-0812">Transmembrane</keyword>
<comment type="caution">
    <text evidence="6">The sequence shown here is derived from an EMBL/GenBank/DDBJ whole genome shotgun (WGS) entry which is preliminary data.</text>
</comment>
<keyword evidence="3 5" id="KW-1133">Transmembrane helix</keyword>
<keyword evidence="7" id="KW-1185">Reference proteome</keyword>
<keyword evidence="4 5" id="KW-0472">Membrane</keyword>
<feature type="transmembrane region" description="Helical" evidence="5">
    <location>
        <begin position="42"/>
        <end position="60"/>
    </location>
</feature>
<dbReference type="GeneID" id="73472799"/>
<evidence type="ECO:0000313" key="6">
    <source>
        <dbReference type="EMBL" id="KAG7660488.1"/>
    </source>
</evidence>
<dbReference type="EMBL" id="JAGSYN010000287">
    <property type="protein sequence ID" value="KAG7660488.1"/>
    <property type="molecule type" value="Genomic_DNA"/>
</dbReference>
<reference evidence="6 7" key="1">
    <citation type="journal article" date="2021" name="DNA Res.">
        <title>Genome analysis of Candida subhashii reveals its hybrid nature and dual mitochondrial genome conformations.</title>
        <authorList>
            <person name="Mixao V."/>
            <person name="Hegedusova E."/>
            <person name="Saus E."/>
            <person name="Pryszcz L.P."/>
            <person name="Cillingova A."/>
            <person name="Nosek J."/>
            <person name="Gabaldon T."/>
        </authorList>
    </citation>
    <scope>NUCLEOTIDE SEQUENCE [LARGE SCALE GENOMIC DNA]</scope>
    <source>
        <strain evidence="6 7">CBS 10753</strain>
    </source>
</reference>
<evidence type="ECO:0000256" key="2">
    <source>
        <dbReference type="ARBA" id="ARBA00022692"/>
    </source>
</evidence>
<dbReference type="GO" id="GO:0015355">
    <property type="term" value="F:secondary active monocarboxylate transmembrane transporter activity"/>
    <property type="evidence" value="ECO:0007669"/>
    <property type="project" value="TreeGrafter"/>
</dbReference>
<dbReference type="OrthoDB" id="10539244at2759"/>
<evidence type="ECO:0000256" key="4">
    <source>
        <dbReference type="ARBA" id="ARBA00023136"/>
    </source>
</evidence>
<evidence type="ECO:0000256" key="1">
    <source>
        <dbReference type="ARBA" id="ARBA00004141"/>
    </source>
</evidence>
<dbReference type="PANTHER" id="PTHR23508:SF10">
    <property type="entry name" value="CARBOXYLIC ACID TRANSPORTER PROTEIN HOMOLOG"/>
    <property type="match status" value="1"/>
</dbReference>
<sequence length="105" mass="11450">VTGVSYQLGNLVSSASSTIEATIGERFPINAAEGIYDYGKTMAIFVAAVVLYLMIVVFLGPENRNAELGVEREDIYTVYDSDEGALVAPEIDEKKNKEVETIEKV</sequence>
<comment type="subcellular location">
    <subcellularLocation>
        <location evidence="1">Membrane</location>
        <topology evidence="1">Multi-pass membrane protein</topology>
    </subcellularLocation>
</comment>
<evidence type="ECO:0008006" key="8">
    <source>
        <dbReference type="Google" id="ProtNLM"/>
    </source>
</evidence>
<gene>
    <name evidence="6" type="ORF">J8A68_006000</name>
</gene>
<dbReference type="GO" id="GO:0005886">
    <property type="term" value="C:plasma membrane"/>
    <property type="evidence" value="ECO:0007669"/>
    <property type="project" value="TreeGrafter"/>
</dbReference>
<dbReference type="AlphaFoldDB" id="A0A8J5QFB7"/>
<feature type="non-terminal residue" evidence="6">
    <location>
        <position position="1"/>
    </location>
</feature>
<name>A0A8J5QFB7_9ASCO</name>
<dbReference type="RefSeq" id="XP_049260722.1">
    <property type="nucleotide sequence ID" value="XM_049410128.1"/>
</dbReference>
<dbReference type="Proteomes" id="UP000694255">
    <property type="component" value="Unassembled WGS sequence"/>
</dbReference>
<evidence type="ECO:0000256" key="5">
    <source>
        <dbReference type="SAM" id="Phobius"/>
    </source>
</evidence>
<evidence type="ECO:0000313" key="7">
    <source>
        <dbReference type="Proteomes" id="UP000694255"/>
    </source>
</evidence>
<accession>A0A8J5QFB7</accession>
<dbReference type="GO" id="GO:0035879">
    <property type="term" value="P:plasma membrane lactate transport"/>
    <property type="evidence" value="ECO:0007669"/>
    <property type="project" value="TreeGrafter"/>
</dbReference>
<dbReference type="PANTHER" id="PTHR23508">
    <property type="entry name" value="CARBOXYLIC ACID TRANSPORTER PROTEIN HOMOLOG"/>
    <property type="match status" value="1"/>
</dbReference>
<organism evidence="6 7">
    <name type="scientific">[Candida] subhashii</name>
    <dbReference type="NCBI Taxonomy" id="561895"/>
    <lineage>
        <taxon>Eukaryota</taxon>
        <taxon>Fungi</taxon>
        <taxon>Dikarya</taxon>
        <taxon>Ascomycota</taxon>
        <taxon>Saccharomycotina</taxon>
        <taxon>Pichiomycetes</taxon>
        <taxon>Debaryomycetaceae</taxon>
        <taxon>Spathaspora</taxon>
    </lineage>
</organism>
<protein>
    <recommendedName>
        <fullName evidence="8">MFS transporter</fullName>
    </recommendedName>
</protein>